<sequence length="585" mass="64362">MYNPTLTETSQSREMLSVFGGYNHNRRISDGEFYDMTNLTSSGYPLLMSRPARGKVQQLTAPGGMLAKDAMAVVDGGKLYYNGKEIPGLTLSDGDKQMVSMGAYLVIWPDKVYLNTKDVTDCGSLEASWESTGSVVYSLSTMDGKAMGDVPLTQPENPTGGEYWIDTTQTPHQLMTYSASQSMWTGVATVYTKISADGIGKAFAEGDGLEISGIAYGGDSEAVKAQYEDLNGTKVVQSKGDGWIVVIGLIDLTYTQESGTVKAARSVPDMDYVCEAQNRIWGCKYGMVDGKTVNELYCCKLGDFKNWRVYAGVSTDAWAASVGSDGAWTGAINYQGYPTFFKEDVIHRISVASSGGHQVVETAARGVQNGSWRSLCVVNEMLLYKSRTDVCAYDGSFPTSMGAAFGDVLYSKASAGCVGGKYYISMYDGSAWHLFVYDANRAMWHREDNTHALVFARMDDDLFYIDADTKWMMCVNGTQGTREDAPEWSAETGVIGYDYPDKKYLSRYNIRLQIEQGGELRLYCMYDSDGIWREAGTVRRKGHGTFTVPVIPRRCDHMRIKLSGKGVVRVFSIAKILELGSDLGW</sequence>
<evidence type="ECO:0000313" key="1">
    <source>
        <dbReference type="EMBL" id="DAF53579.1"/>
    </source>
</evidence>
<dbReference type="EMBL" id="BK032658">
    <property type="protein sequence ID" value="DAF53579.1"/>
    <property type="molecule type" value="Genomic_DNA"/>
</dbReference>
<accession>A0A8S5SRY6</accession>
<name>A0A8S5SRY6_9CAUD</name>
<reference evidence="1" key="1">
    <citation type="journal article" date="2021" name="Proc. Natl. Acad. Sci. U.S.A.">
        <title>A Catalog of Tens of Thousands of Viruses from Human Metagenomes Reveals Hidden Associations with Chronic Diseases.</title>
        <authorList>
            <person name="Tisza M.J."/>
            <person name="Buck C.B."/>
        </authorList>
    </citation>
    <scope>NUCLEOTIDE SEQUENCE</scope>
    <source>
        <strain evidence="1">CtIi724</strain>
    </source>
</reference>
<evidence type="ECO:0008006" key="2">
    <source>
        <dbReference type="Google" id="ProtNLM"/>
    </source>
</evidence>
<proteinExistence type="predicted"/>
<protein>
    <recommendedName>
        <fullName evidence="2">Stabilization protein</fullName>
    </recommendedName>
</protein>
<organism evidence="1">
    <name type="scientific">Podoviridae sp. ctIi724</name>
    <dbReference type="NCBI Taxonomy" id="2827731"/>
    <lineage>
        <taxon>Viruses</taxon>
        <taxon>Duplodnaviria</taxon>
        <taxon>Heunggongvirae</taxon>
        <taxon>Uroviricota</taxon>
        <taxon>Caudoviricetes</taxon>
    </lineage>
</organism>